<evidence type="ECO:0000256" key="3">
    <source>
        <dbReference type="ARBA" id="ARBA00011738"/>
    </source>
</evidence>
<dbReference type="PANTHER" id="PTHR10755:SF0">
    <property type="entry name" value="OXYGEN-DEPENDENT COPROPORPHYRINOGEN-III OXIDASE, MITOCHONDRIAL"/>
    <property type="match status" value="1"/>
</dbReference>
<dbReference type="OrthoDB" id="15318at2759"/>
<proteinExistence type="inferred from homology"/>
<dbReference type="InterPro" id="IPR001260">
    <property type="entry name" value="Coprogen_oxidase_aer"/>
</dbReference>
<dbReference type="PRINTS" id="PR00073">
    <property type="entry name" value="COPRGNOXDASE"/>
</dbReference>
<evidence type="ECO:0000313" key="8">
    <source>
        <dbReference type="Proteomes" id="UP000194127"/>
    </source>
</evidence>
<dbReference type="UniPathway" id="UPA00251">
    <property type="reaction ID" value="UER00322"/>
</dbReference>
<evidence type="ECO:0000256" key="2">
    <source>
        <dbReference type="ARBA" id="ARBA00010644"/>
    </source>
</evidence>
<dbReference type="GO" id="GO:0006782">
    <property type="term" value="P:protoporphyrinogen IX biosynthetic process"/>
    <property type="evidence" value="ECO:0007669"/>
    <property type="project" value="UniProtKB-UniPathway"/>
</dbReference>
<accession>A0A1X6MLK6</accession>
<keyword evidence="6" id="KW-0627">Porphyrin biosynthesis</keyword>
<dbReference type="EC" id="1.3.3.3" evidence="4"/>
<protein>
    <recommendedName>
        <fullName evidence="4">coproporphyrinogen oxidase</fullName>
        <ecNumber evidence="4">1.3.3.3</ecNumber>
    </recommendedName>
</protein>
<dbReference type="SUPFAM" id="SSF102886">
    <property type="entry name" value="Coproporphyrinogen III oxidase"/>
    <property type="match status" value="1"/>
</dbReference>
<dbReference type="Pfam" id="PF01218">
    <property type="entry name" value="Coprogen_oxidas"/>
    <property type="match status" value="3"/>
</dbReference>
<evidence type="ECO:0000256" key="6">
    <source>
        <dbReference type="ARBA" id="ARBA00023244"/>
    </source>
</evidence>
<dbReference type="GO" id="GO:0004109">
    <property type="term" value="F:coproporphyrinogen oxidase activity"/>
    <property type="evidence" value="ECO:0007669"/>
    <property type="project" value="UniProtKB-EC"/>
</dbReference>
<dbReference type="PANTHER" id="PTHR10755">
    <property type="entry name" value="COPROPORPHYRINOGEN III OXIDASE, MITOCHONDRIAL"/>
    <property type="match status" value="1"/>
</dbReference>
<evidence type="ECO:0000313" key="7">
    <source>
        <dbReference type="EMBL" id="OSX57086.1"/>
    </source>
</evidence>
<comment type="similarity">
    <text evidence="2">Belongs to the aerobic coproporphyrinogen-III oxidase family.</text>
</comment>
<name>A0A1X6MLK6_9APHY</name>
<sequence>MCLLFERPDIENDRDTRDPSRAKYASRLDYAPGHPWTTRETHLDSTSSVENYISDLQEKIISAFEKLEPNSPSFKCDAWTRQQGDRGLSCVFAVHPSTSEAAAAAAALNIVLEKAGVNISIVHGTLPPAAVKQMRADHGSMASLEGSLPFFAAGISLIIHPRNPHAPTVHFNYRYFEVTEPAAQGEEATARDACTPHGSAICPTSKKWCDEYLFIPHRDEARGIGGIFFDDLCDEQHKRFGDLDAPRPRTSDAIFTLLRSLGDAFLLRPGRYVEFNLVYDRGTRFGMLTPGARVESVLISLPETARWEYMSDLGGDGEGNKEGKIIEMLRKPRD</sequence>
<dbReference type="GeneID" id="36324878"/>
<dbReference type="InterPro" id="IPR036406">
    <property type="entry name" value="Coprogen_oxidase_aer_sf"/>
</dbReference>
<dbReference type="STRING" id="670580.A0A1X6MLK6"/>
<dbReference type="GO" id="GO:0005737">
    <property type="term" value="C:cytoplasm"/>
    <property type="evidence" value="ECO:0007669"/>
    <property type="project" value="TreeGrafter"/>
</dbReference>
<evidence type="ECO:0000256" key="1">
    <source>
        <dbReference type="ARBA" id="ARBA00005168"/>
    </source>
</evidence>
<dbReference type="Gene3D" id="3.40.1500.10">
    <property type="entry name" value="Coproporphyrinogen III oxidase, aerobic"/>
    <property type="match status" value="2"/>
</dbReference>
<dbReference type="EMBL" id="KZ110609">
    <property type="protein sequence ID" value="OSX57086.1"/>
    <property type="molecule type" value="Genomic_DNA"/>
</dbReference>
<reference evidence="7 8" key="1">
    <citation type="submission" date="2017-04" db="EMBL/GenBank/DDBJ databases">
        <title>Genome Sequence of the Model Brown-Rot Fungus Postia placenta SB12.</title>
        <authorList>
            <consortium name="DOE Joint Genome Institute"/>
            <person name="Gaskell J."/>
            <person name="Kersten P."/>
            <person name="Larrondo L.F."/>
            <person name="Canessa P."/>
            <person name="Martinez D."/>
            <person name="Hibbett D."/>
            <person name="Schmoll M."/>
            <person name="Kubicek C.P."/>
            <person name="Martinez A.T."/>
            <person name="Yadav J."/>
            <person name="Master E."/>
            <person name="Magnuson J.K."/>
            <person name="James T."/>
            <person name="Yaver D."/>
            <person name="Berka R."/>
            <person name="Labutti K."/>
            <person name="Lipzen A."/>
            <person name="Aerts A."/>
            <person name="Barry K."/>
            <person name="Henrissat B."/>
            <person name="Blanchette R."/>
            <person name="Grigoriev I."/>
            <person name="Cullen D."/>
        </authorList>
    </citation>
    <scope>NUCLEOTIDE SEQUENCE [LARGE SCALE GENOMIC DNA]</scope>
    <source>
        <strain evidence="7 8">MAD-698-R-SB12</strain>
    </source>
</reference>
<evidence type="ECO:0000256" key="5">
    <source>
        <dbReference type="ARBA" id="ARBA00023002"/>
    </source>
</evidence>
<comment type="subunit">
    <text evidence="3">Homodimer.</text>
</comment>
<dbReference type="RefSeq" id="XP_024333880.1">
    <property type="nucleotide sequence ID" value="XM_024479928.1"/>
</dbReference>
<dbReference type="Proteomes" id="UP000194127">
    <property type="component" value="Unassembled WGS sequence"/>
</dbReference>
<comment type="pathway">
    <text evidence="1">Porphyrin-containing compound metabolism; protoporphyrin-IX biosynthesis; protoporphyrinogen-IX from coproporphyrinogen-III (O2 route): step 1/1.</text>
</comment>
<evidence type="ECO:0000256" key="4">
    <source>
        <dbReference type="ARBA" id="ARBA00012869"/>
    </source>
</evidence>
<organism evidence="7 8">
    <name type="scientific">Postia placenta MAD-698-R-SB12</name>
    <dbReference type="NCBI Taxonomy" id="670580"/>
    <lineage>
        <taxon>Eukaryota</taxon>
        <taxon>Fungi</taxon>
        <taxon>Dikarya</taxon>
        <taxon>Basidiomycota</taxon>
        <taxon>Agaricomycotina</taxon>
        <taxon>Agaricomycetes</taxon>
        <taxon>Polyporales</taxon>
        <taxon>Adustoporiaceae</taxon>
        <taxon>Rhodonia</taxon>
    </lineage>
</organism>
<keyword evidence="8" id="KW-1185">Reference proteome</keyword>
<dbReference type="AlphaFoldDB" id="A0A1X6MLK6"/>
<gene>
    <name evidence="7" type="ORF">POSPLADRAFT_1050159</name>
</gene>
<keyword evidence="5" id="KW-0560">Oxidoreductase</keyword>